<accession>A0ABR0W1Q1</accession>
<evidence type="ECO:0000256" key="3">
    <source>
        <dbReference type="ARBA" id="ARBA00022801"/>
    </source>
</evidence>
<protein>
    <recommendedName>
        <fullName evidence="1">RNA helicase</fullName>
        <ecNumber evidence="1">3.6.4.13</ecNumber>
    </recommendedName>
</protein>
<dbReference type="PROSITE" id="PS51192">
    <property type="entry name" value="HELICASE_ATP_BIND_1"/>
    <property type="match status" value="1"/>
</dbReference>
<evidence type="ECO:0000259" key="10">
    <source>
        <dbReference type="PROSITE" id="PS51194"/>
    </source>
</evidence>
<dbReference type="InterPro" id="IPR011545">
    <property type="entry name" value="DEAD/DEAH_box_helicase_dom"/>
</dbReference>
<feature type="compositionally biased region" description="Basic and acidic residues" evidence="8">
    <location>
        <begin position="21"/>
        <end position="30"/>
    </location>
</feature>
<keyword evidence="6" id="KW-0694">RNA-binding</keyword>
<evidence type="ECO:0000256" key="2">
    <source>
        <dbReference type="ARBA" id="ARBA00022741"/>
    </source>
</evidence>
<proteinExistence type="predicted"/>
<dbReference type="Pfam" id="PF00271">
    <property type="entry name" value="Helicase_C"/>
    <property type="match status" value="1"/>
</dbReference>
<gene>
    <name evidence="12" type="ORF">DH2020_026108</name>
</gene>
<dbReference type="PANTHER" id="PTHR47958">
    <property type="entry name" value="ATP-DEPENDENT RNA HELICASE DBP3"/>
    <property type="match status" value="1"/>
</dbReference>
<organism evidence="12 13">
    <name type="scientific">Rehmannia glutinosa</name>
    <name type="common">Chinese foxglove</name>
    <dbReference type="NCBI Taxonomy" id="99300"/>
    <lineage>
        <taxon>Eukaryota</taxon>
        <taxon>Viridiplantae</taxon>
        <taxon>Streptophyta</taxon>
        <taxon>Embryophyta</taxon>
        <taxon>Tracheophyta</taxon>
        <taxon>Spermatophyta</taxon>
        <taxon>Magnoliopsida</taxon>
        <taxon>eudicotyledons</taxon>
        <taxon>Gunneridae</taxon>
        <taxon>Pentapetalae</taxon>
        <taxon>asterids</taxon>
        <taxon>lamiids</taxon>
        <taxon>Lamiales</taxon>
        <taxon>Orobanchaceae</taxon>
        <taxon>Rehmannieae</taxon>
        <taxon>Rehmannia</taxon>
    </lineage>
</organism>
<keyword evidence="4" id="KW-0347">Helicase</keyword>
<keyword evidence="5" id="KW-0067">ATP-binding</keyword>
<dbReference type="PROSITE" id="PS51194">
    <property type="entry name" value="HELICASE_CTER"/>
    <property type="match status" value="1"/>
</dbReference>
<name>A0ABR0W1Q1_REHGL</name>
<keyword evidence="3" id="KW-0378">Hydrolase</keyword>
<feature type="region of interest" description="Disordered" evidence="8">
    <location>
        <begin position="1"/>
        <end position="45"/>
    </location>
</feature>
<keyword evidence="2" id="KW-0547">Nucleotide-binding</keyword>
<comment type="caution">
    <text evidence="12">The sequence shown here is derived from an EMBL/GenBank/DDBJ whole genome shotgun (WGS) entry which is preliminary data.</text>
</comment>
<evidence type="ECO:0000259" key="11">
    <source>
        <dbReference type="PROSITE" id="PS51195"/>
    </source>
</evidence>
<dbReference type="Pfam" id="PF00270">
    <property type="entry name" value="DEAD"/>
    <property type="match status" value="1"/>
</dbReference>
<dbReference type="Proteomes" id="UP001318860">
    <property type="component" value="Unassembled WGS sequence"/>
</dbReference>
<keyword evidence="13" id="KW-1185">Reference proteome</keyword>
<dbReference type="SUPFAM" id="SSF52540">
    <property type="entry name" value="P-loop containing nucleoside triphosphate hydrolases"/>
    <property type="match status" value="1"/>
</dbReference>
<dbReference type="CDD" id="cd18787">
    <property type="entry name" value="SF2_C_DEAD"/>
    <property type="match status" value="1"/>
</dbReference>
<feature type="compositionally biased region" description="Low complexity" evidence="8">
    <location>
        <begin position="1"/>
        <end position="20"/>
    </location>
</feature>
<feature type="domain" description="Helicase ATP-binding" evidence="9">
    <location>
        <begin position="122"/>
        <end position="333"/>
    </location>
</feature>
<evidence type="ECO:0000256" key="4">
    <source>
        <dbReference type="ARBA" id="ARBA00022806"/>
    </source>
</evidence>
<evidence type="ECO:0000256" key="8">
    <source>
        <dbReference type="SAM" id="MobiDB-lite"/>
    </source>
</evidence>
<dbReference type="InterPro" id="IPR014001">
    <property type="entry name" value="Helicase_ATP-bd"/>
</dbReference>
<dbReference type="SMART" id="SM00487">
    <property type="entry name" value="DEXDc"/>
    <property type="match status" value="1"/>
</dbReference>
<feature type="short sequence motif" description="Q motif" evidence="7">
    <location>
        <begin position="88"/>
        <end position="117"/>
    </location>
</feature>
<evidence type="ECO:0000256" key="5">
    <source>
        <dbReference type="ARBA" id="ARBA00022840"/>
    </source>
</evidence>
<evidence type="ECO:0000313" key="12">
    <source>
        <dbReference type="EMBL" id="KAK6140110.1"/>
    </source>
</evidence>
<dbReference type="InterPro" id="IPR001650">
    <property type="entry name" value="Helicase_C-like"/>
</dbReference>
<feature type="compositionally biased region" description="Acidic residues" evidence="8">
    <location>
        <begin position="31"/>
        <end position="40"/>
    </location>
</feature>
<evidence type="ECO:0000259" key="9">
    <source>
        <dbReference type="PROSITE" id="PS51192"/>
    </source>
</evidence>
<feature type="domain" description="Helicase C-terminal" evidence="10">
    <location>
        <begin position="366"/>
        <end position="528"/>
    </location>
</feature>
<dbReference type="InterPro" id="IPR014014">
    <property type="entry name" value="RNA_helicase_DEAD_Q_motif"/>
</dbReference>
<dbReference type="Gene3D" id="3.40.50.300">
    <property type="entry name" value="P-loop containing nucleotide triphosphate hydrolases"/>
    <property type="match status" value="2"/>
</dbReference>
<dbReference type="PROSITE" id="PS51195">
    <property type="entry name" value="Q_MOTIF"/>
    <property type="match status" value="1"/>
</dbReference>
<dbReference type="CDD" id="cd17963">
    <property type="entry name" value="DEADc_DDX19_DDX25"/>
    <property type="match status" value="1"/>
</dbReference>
<feature type="domain" description="DEAD-box RNA helicase Q" evidence="11">
    <location>
        <begin position="88"/>
        <end position="117"/>
    </location>
</feature>
<evidence type="ECO:0000256" key="7">
    <source>
        <dbReference type="PROSITE-ProRule" id="PRU00552"/>
    </source>
</evidence>
<evidence type="ECO:0000256" key="1">
    <source>
        <dbReference type="ARBA" id="ARBA00012552"/>
    </source>
</evidence>
<evidence type="ECO:0000313" key="13">
    <source>
        <dbReference type="Proteomes" id="UP001318860"/>
    </source>
</evidence>
<reference evidence="12 13" key="1">
    <citation type="journal article" date="2021" name="Comput. Struct. Biotechnol. J.">
        <title>De novo genome assembly of the potent medicinal plant Rehmannia glutinosa using nanopore technology.</title>
        <authorList>
            <person name="Ma L."/>
            <person name="Dong C."/>
            <person name="Song C."/>
            <person name="Wang X."/>
            <person name="Zheng X."/>
            <person name="Niu Y."/>
            <person name="Chen S."/>
            <person name="Feng W."/>
        </authorList>
    </citation>
    <scope>NUCLEOTIDE SEQUENCE [LARGE SCALE GENOMIC DNA]</scope>
    <source>
        <strain evidence="12">DH-2019</strain>
    </source>
</reference>
<evidence type="ECO:0000256" key="6">
    <source>
        <dbReference type="ARBA" id="ARBA00022884"/>
    </source>
</evidence>
<dbReference type="InterPro" id="IPR027417">
    <property type="entry name" value="P-loop_NTPase"/>
</dbReference>
<dbReference type="EC" id="3.6.4.13" evidence="1"/>
<sequence length="539" mass="60397">MADNESVTSSSTATVTPEATKPTETRRWADVAEEADEEQERAEASLTEVNLDSLAIDESTLGHNTLTDPDDSRIEAVTSGDTPYTSAKRFEDLNLSPELLKGLYVEMKFEKPSKIQAISLPMILTPPHKNLIAQAHNGSGKTTCFVLGMLSRVDPKLTAPQALCICPTRELAIQNMEVLLKMGKFTGITSELAIPADSANYIPIHKRPPITAQVIIGTPGTICKWILARKLGMSQMKILVFDEADHMLAQSGFRDDSVKIMKSITKVNSKCQAVAWYTICPGNHLLLIRFGMKYISIVDPVVENYKQVLLFSATFDDSVRAFVSKIVEEIFATDYNQMFVKKEELSLESVIQYKVHCPDELSKIMVIKDRILELGERVGQIIVFVRSRNSAAMLHKSLVELGYEVTTIQGALKQEDRDRIIKEFKEGLTQVLISTDLLARGFDQQEVNVVVNYDLPVRYNSPSEPDYEVYLHRVGRAGTLWSQSLSNWLCCAVFNLLCLDRDDMTMAKIEKHFNHQITEVAPWNSEEEFQVALKNAGLL</sequence>
<dbReference type="EMBL" id="JABTTQ020000348">
    <property type="protein sequence ID" value="KAK6140110.1"/>
    <property type="molecule type" value="Genomic_DNA"/>
</dbReference>
<dbReference type="SMART" id="SM00490">
    <property type="entry name" value="HELICc"/>
    <property type="match status" value="1"/>
</dbReference>